<keyword evidence="4 5" id="KW-0472">Membrane</keyword>
<keyword evidence="3 5" id="KW-1133">Transmembrane helix</keyword>
<feature type="transmembrane region" description="Helical" evidence="5">
    <location>
        <begin position="66"/>
        <end position="83"/>
    </location>
</feature>
<evidence type="ECO:0000256" key="5">
    <source>
        <dbReference type="SAM" id="Phobius"/>
    </source>
</evidence>
<dbReference type="GO" id="GO:0055085">
    <property type="term" value="P:transmembrane transport"/>
    <property type="evidence" value="ECO:0007669"/>
    <property type="project" value="InterPro"/>
</dbReference>
<dbReference type="Proteomes" id="UP000569329">
    <property type="component" value="Unassembled WGS sequence"/>
</dbReference>
<comment type="subcellular location">
    <subcellularLocation>
        <location evidence="1">Membrane</location>
        <topology evidence="1">Multi-pass membrane protein</topology>
    </subcellularLocation>
</comment>
<evidence type="ECO:0000313" key="6">
    <source>
        <dbReference type="EMBL" id="MBA8825488.1"/>
    </source>
</evidence>
<sequence>MGITTITTLAGAPAPGMTGTSLVTAARELVTGITVVFRSFGTWLIPAFVTAGWWHHVIHRVPVRQAPPWWGIVFPLGMYGAATHALGTTRLAPVLTALGENEIRLALAAWTVVFVAMLLRSFRATRHD</sequence>
<dbReference type="EMBL" id="JACGWZ010000003">
    <property type="protein sequence ID" value="MBA8825488.1"/>
    <property type="molecule type" value="Genomic_DNA"/>
</dbReference>
<dbReference type="AlphaFoldDB" id="A0A839E3I7"/>
<evidence type="ECO:0000313" key="7">
    <source>
        <dbReference type="Proteomes" id="UP000569329"/>
    </source>
</evidence>
<feature type="transmembrane region" description="Helical" evidence="5">
    <location>
        <begin position="35"/>
        <end position="54"/>
    </location>
</feature>
<dbReference type="Pfam" id="PF03595">
    <property type="entry name" value="SLAC1"/>
    <property type="match status" value="1"/>
</dbReference>
<name>A0A839E3I7_9PSEU</name>
<dbReference type="Gene3D" id="1.50.10.150">
    <property type="entry name" value="Voltage-dependent anion channel"/>
    <property type="match status" value="1"/>
</dbReference>
<keyword evidence="2 5" id="KW-0812">Transmembrane</keyword>
<evidence type="ECO:0000256" key="4">
    <source>
        <dbReference type="ARBA" id="ARBA00023136"/>
    </source>
</evidence>
<gene>
    <name evidence="6" type="ORF">FHX42_002839</name>
</gene>
<comment type="caution">
    <text evidence="6">The sequence shown here is derived from an EMBL/GenBank/DDBJ whole genome shotgun (WGS) entry which is preliminary data.</text>
</comment>
<evidence type="ECO:0000256" key="2">
    <source>
        <dbReference type="ARBA" id="ARBA00022692"/>
    </source>
</evidence>
<dbReference type="InterPro" id="IPR038665">
    <property type="entry name" value="Voltage-dep_anion_channel_sf"/>
</dbReference>
<protein>
    <submittedName>
        <fullName evidence="6">Tellurite resistance protein TehA-like permease</fullName>
    </submittedName>
</protein>
<proteinExistence type="predicted"/>
<dbReference type="InterPro" id="IPR004695">
    <property type="entry name" value="SLAC1/Mae1/Ssu1/TehA"/>
</dbReference>
<accession>A0A839E3I7</accession>
<organism evidence="6 7">
    <name type="scientific">Halosaccharopolyspora lacisalsi</name>
    <dbReference type="NCBI Taxonomy" id="1000566"/>
    <lineage>
        <taxon>Bacteria</taxon>
        <taxon>Bacillati</taxon>
        <taxon>Actinomycetota</taxon>
        <taxon>Actinomycetes</taxon>
        <taxon>Pseudonocardiales</taxon>
        <taxon>Pseudonocardiaceae</taxon>
        <taxon>Halosaccharopolyspora</taxon>
    </lineage>
</organism>
<evidence type="ECO:0000256" key="1">
    <source>
        <dbReference type="ARBA" id="ARBA00004141"/>
    </source>
</evidence>
<feature type="transmembrane region" description="Helical" evidence="5">
    <location>
        <begin position="103"/>
        <end position="122"/>
    </location>
</feature>
<dbReference type="RefSeq" id="WP_182544658.1">
    <property type="nucleotide sequence ID" value="NZ_JACGWZ010000003.1"/>
</dbReference>
<keyword evidence="7" id="KW-1185">Reference proteome</keyword>
<evidence type="ECO:0000256" key="3">
    <source>
        <dbReference type="ARBA" id="ARBA00022989"/>
    </source>
</evidence>
<reference evidence="6 7" key="1">
    <citation type="submission" date="2020-07" db="EMBL/GenBank/DDBJ databases">
        <title>Sequencing the genomes of 1000 actinobacteria strains.</title>
        <authorList>
            <person name="Klenk H.-P."/>
        </authorList>
    </citation>
    <scope>NUCLEOTIDE SEQUENCE [LARGE SCALE GENOMIC DNA]</scope>
    <source>
        <strain evidence="6 7">DSM 45975</strain>
    </source>
</reference>
<dbReference type="GO" id="GO:0016020">
    <property type="term" value="C:membrane"/>
    <property type="evidence" value="ECO:0007669"/>
    <property type="project" value="UniProtKB-SubCell"/>
</dbReference>